<protein>
    <recommendedName>
        <fullName evidence="4">Lipid A phosphoethanolamine transferase</fullName>
    </recommendedName>
</protein>
<organism evidence="2 3">
    <name type="scientific">Flavobacterium cutihirudinis</name>
    <dbReference type="NCBI Taxonomy" id="1265740"/>
    <lineage>
        <taxon>Bacteria</taxon>
        <taxon>Pseudomonadati</taxon>
        <taxon>Bacteroidota</taxon>
        <taxon>Flavobacteriia</taxon>
        <taxon>Flavobacteriales</taxon>
        <taxon>Flavobacteriaceae</taxon>
        <taxon>Flavobacterium</taxon>
    </lineage>
</organism>
<comment type="caution">
    <text evidence="2">The sequence shown here is derived from an EMBL/GenBank/DDBJ whole genome shotgun (WGS) entry which is preliminary data.</text>
</comment>
<feature type="signal peptide" evidence="1">
    <location>
        <begin position="1"/>
        <end position="20"/>
    </location>
</feature>
<dbReference type="AlphaFoldDB" id="A0A3D9G0F6"/>
<dbReference type="EMBL" id="QRDQ01000007">
    <property type="protein sequence ID" value="RED26603.1"/>
    <property type="molecule type" value="Genomic_DNA"/>
</dbReference>
<evidence type="ECO:0008006" key="4">
    <source>
        <dbReference type="Google" id="ProtNLM"/>
    </source>
</evidence>
<keyword evidence="3" id="KW-1185">Reference proteome</keyword>
<evidence type="ECO:0000313" key="2">
    <source>
        <dbReference type="EMBL" id="RED26603.1"/>
    </source>
</evidence>
<evidence type="ECO:0000256" key="1">
    <source>
        <dbReference type="SAM" id="SignalP"/>
    </source>
</evidence>
<evidence type="ECO:0000313" key="3">
    <source>
        <dbReference type="Proteomes" id="UP000257004"/>
    </source>
</evidence>
<name>A0A3D9G0F6_9FLAO</name>
<feature type="chain" id="PRO_5017805211" description="Lipid A phosphoethanolamine transferase" evidence="1">
    <location>
        <begin position="21"/>
        <end position="250"/>
    </location>
</feature>
<accession>A0A3D9G0F6</accession>
<proteinExistence type="predicted"/>
<keyword evidence="1" id="KW-0732">Signal</keyword>
<reference evidence="2 3" key="1">
    <citation type="submission" date="2018-07" db="EMBL/GenBank/DDBJ databases">
        <title>Genomic Encyclopedia of Archaeal and Bacterial Type Strains, Phase II (KMG-II): from individual species to whole genera.</title>
        <authorList>
            <person name="Goeker M."/>
        </authorList>
    </citation>
    <scope>NUCLEOTIDE SEQUENCE [LARGE SCALE GENOMIC DNA]</scope>
    <source>
        <strain evidence="2 3">DSM 25795</strain>
    </source>
</reference>
<sequence length="250" mass="28430">MKKLLLYFSILFLISSTAKAQDEDISRVDSPFSEPRYHYFLQTILLYNEYLDTDNGSFNTTNLRVLQPIGNKAWNLRFDLPLISTNSNSINQTGLGDIAAGISYIPYFKKNDGIGLRTRVVSNSAVDPSFGSGKWVVIPAFIFAKYFKQKQFLWISTVEHSQSFAGSSNRNDVSVTLFENNLLWFFGKNWLATDVAFRYNYFLDGFQNNAFMEFGRKITPTNLVYVHPSVAFGGEKSYNFGVEVGLLVLF</sequence>
<dbReference type="Proteomes" id="UP000257004">
    <property type="component" value="Unassembled WGS sequence"/>
</dbReference>
<dbReference type="OrthoDB" id="1372524at2"/>
<gene>
    <name evidence="2" type="ORF">BD847_0523</name>
</gene>
<dbReference type="RefSeq" id="WP_115886682.1">
    <property type="nucleotide sequence ID" value="NZ_QRDQ01000007.1"/>
</dbReference>